<dbReference type="Ensembl" id="ENSECRT00000021830.1">
    <property type="protein sequence ID" value="ENSECRP00000021366.1"/>
    <property type="gene ID" value="ENSECRG00000014413.1"/>
</dbReference>
<dbReference type="GO" id="GO:0043235">
    <property type="term" value="C:receptor complex"/>
    <property type="evidence" value="ECO:0007669"/>
    <property type="project" value="TreeGrafter"/>
</dbReference>
<evidence type="ECO:0000256" key="10">
    <source>
        <dbReference type="ARBA" id="ARBA00023170"/>
    </source>
</evidence>
<dbReference type="GO" id="GO:0072659">
    <property type="term" value="P:protein localization to plasma membrane"/>
    <property type="evidence" value="ECO:0007669"/>
    <property type="project" value="TreeGrafter"/>
</dbReference>
<dbReference type="FunFam" id="1.10.150.510:FF:000002">
    <property type="entry name" value="Receptor activity-modifying protein 1"/>
    <property type="match status" value="1"/>
</dbReference>
<evidence type="ECO:0000256" key="4">
    <source>
        <dbReference type="ARBA" id="ARBA00022475"/>
    </source>
</evidence>
<dbReference type="Proteomes" id="UP000694620">
    <property type="component" value="Chromosome 8"/>
</dbReference>
<evidence type="ECO:0000256" key="14">
    <source>
        <dbReference type="SAM" id="Phobius"/>
    </source>
</evidence>
<keyword evidence="8 14" id="KW-0472">Membrane</keyword>
<dbReference type="InterPro" id="IPR006985">
    <property type="entry name" value="RAMP"/>
</dbReference>
<comment type="similarity">
    <text evidence="2">Belongs to the RAMP family.</text>
</comment>
<dbReference type="InterPro" id="IPR038126">
    <property type="entry name" value="RAMP_sf"/>
</dbReference>
<evidence type="ECO:0000256" key="7">
    <source>
        <dbReference type="ARBA" id="ARBA00022989"/>
    </source>
</evidence>
<sequence length="150" mass="17372">MALDQPPLSSKQVLVWFVIAHHFFSVTACDEAFYVHAIENLCLAKFQGDMEALGQRYWCDWDETVESYKELTNCTYLVAEELKCYWPNQFVDEFFIGVHKFYFRNCSLSGRLPKDPPNNILGPMIVVPIIVTLLMTVLVVWRSKRSEGIV</sequence>
<comment type="function">
    <text evidence="12">Accessory protein that interacts with and modulates the function of G-protein coupled receptors including calcitonin gene-related peptide type 1 receptor (CALCRL) and calcitonin receptor (CALCR). Required for the transport of CALCRL to the plasma membrane. Together with CALCRL, form the receptor complex for the calcitonin gene-related peptides CGRP1/CALCA and CGRP2/CALCB. Together with CALCR, form the AMYR1 receptor complex for amylin/IAPP and CGRP1/CALCA.</text>
</comment>
<dbReference type="OrthoDB" id="10007519at2759"/>
<evidence type="ECO:0000256" key="3">
    <source>
        <dbReference type="ARBA" id="ARBA00022448"/>
    </source>
</evidence>
<dbReference type="GO" id="GO:0008277">
    <property type="term" value="P:regulation of G protein-coupled receptor signaling pathway"/>
    <property type="evidence" value="ECO:0007669"/>
    <property type="project" value="InterPro"/>
</dbReference>
<keyword evidence="10" id="KW-0675">Receptor</keyword>
<reference evidence="15" key="1">
    <citation type="submission" date="2021-06" db="EMBL/GenBank/DDBJ databases">
        <authorList>
            <consortium name="Wellcome Sanger Institute Data Sharing"/>
        </authorList>
    </citation>
    <scope>NUCLEOTIDE SEQUENCE [LARGE SCALE GENOMIC DNA]</scope>
</reference>
<evidence type="ECO:0000313" key="16">
    <source>
        <dbReference type="Proteomes" id="UP000694620"/>
    </source>
</evidence>
<dbReference type="GO" id="GO:0007186">
    <property type="term" value="P:G protein-coupled receptor signaling pathway"/>
    <property type="evidence" value="ECO:0007669"/>
    <property type="project" value="TreeGrafter"/>
</dbReference>
<keyword evidence="7 14" id="KW-1133">Transmembrane helix</keyword>
<keyword evidence="6" id="KW-0732">Signal</keyword>
<evidence type="ECO:0000256" key="5">
    <source>
        <dbReference type="ARBA" id="ARBA00022692"/>
    </source>
</evidence>
<proteinExistence type="inferred from homology"/>
<dbReference type="Gene3D" id="1.10.150.510">
    <property type="entry name" value="Receptor activity modifying family"/>
    <property type="match status" value="1"/>
</dbReference>
<keyword evidence="3" id="KW-0813">Transport</keyword>
<evidence type="ECO:0000256" key="8">
    <source>
        <dbReference type="ARBA" id="ARBA00023136"/>
    </source>
</evidence>
<keyword evidence="16" id="KW-1185">Reference proteome</keyword>
<dbReference type="Pfam" id="PF04901">
    <property type="entry name" value="RAMP"/>
    <property type="match status" value="1"/>
</dbReference>
<dbReference type="AlphaFoldDB" id="A0A8C4XCR8"/>
<evidence type="ECO:0000256" key="2">
    <source>
        <dbReference type="ARBA" id="ARBA00007087"/>
    </source>
</evidence>
<dbReference type="RefSeq" id="XP_028663860.1">
    <property type="nucleotide sequence ID" value="XM_028808027.2"/>
</dbReference>
<dbReference type="GO" id="GO:0006816">
    <property type="term" value="P:calcium ion transport"/>
    <property type="evidence" value="ECO:0007669"/>
    <property type="project" value="TreeGrafter"/>
</dbReference>
<evidence type="ECO:0000256" key="11">
    <source>
        <dbReference type="ARBA" id="ARBA00041071"/>
    </source>
</evidence>
<evidence type="ECO:0000313" key="15">
    <source>
        <dbReference type="Ensembl" id="ENSECRP00000021366.1"/>
    </source>
</evidence>
<accession>A0A8C4XCR8</accession>
<protein>
    <recommendedName>
        <fullName evidence="11">Receptor activity-modifying protein 1</fullName>
    </recommendedName>
</protein>
<keyword evidence="4" id="KW-1003">Cell membrane</keyword>
<evidence type="ECO:0000256" key="13">
    <source>
        <dbReference type="ARBA" id="ARBA00049674"/>
    </source>
</evidence>
<dbReference type="PANTHER" id="PTHR14076">
    <property type="entry name" value="RECEPTOR ACTIVITY MODIFYING PROTEIN RAMP"/>
    <property type="match status" value="1"/>
</dbReference>
<comment type="subcellular location">
    <subcellularLocation>
        <location evidence="1">Cell membrane</location>
        <topology evidence="1">Single-pass type I membrane protein</topology>
    </subcellularLocation>
</comment>
<dbReference type="GO" id="GO:0006886">
    <property type="term" value="P:intracellular protein transport"/>
    <property type="evidence" value="ECO:0007669"/>
    <property type="project" value="InterPro"/>
</dbReference>
<keyword evidence="9" id="KW-1015">Disulfide bond</keyword>
<reference evidence="15" key="2">
    <citation type="submission" date="2025-08" db="UniProtKB">
        <authorList>
            <consortium name="Ensembl"/>
        </authorList>
    </citation>
    <scope>IDENTIFICATION</scope>
</reference>
<gene>
    <name evidence="15" type="primary">RAMP1</name>
    <name evidence="15" type="synonym">ramp1</name>
</gene>
<evidence type="ECO:0000256" key="9">
    <source>
        <dbReference type="ARBA" id="ARBA00023157"/>
    </source>
</evidence>
<dbReference type="GO" id="GO:0009986">
    <property type="term" value="C:cell surface"/>
    <property type="evidence" value="ECO:0007669"/>
    <property type="project" value="TreeGrafter"/>
</dbReference>
<feature type="transmembrane region" description="Helical" evidence="14">
    <location>
        <begin position="120"/>
        <end position="141"/>
    </location>
</feature>
<dbReference type="PANTHER" id="PTHR14076:SF3">
    <property type="entry name" value="RECEPTOR ACTIVITY-MODIFYING PROTEIN 1"/>
    <property type="match status" value="1"/>
</dbReference>
<dbReference type="GO" id="GO:0032870">
    <property type="term" value="P:cellular response to hormone stimulus"/>
    <property type="evidence" value="ECO:0007669"/>
    <property type="project" value="TreeGrafter"/>
</dbReference>
<dbReference type="GO" id="GO:0005886">
    <property type="term" value="C:plasma membrane"/>
    <property type="evidence" value="ECO:0007669"/>
    <property type="project" value="UniProtKB-SubCell"/>
</dbReference>
<dbReference type="GO" id="GO:0015026">
    <property type="term" value="F:coreceptor activity"/>
    <property type="evidence" value="ECO:0007669"/>
    <property type="project" value="InterPro"/>
</dbReference>
<evidence type="ECO:0000256" key="6">
    <source>
        <dbReference type="ARBA" id="ARBA00022729"/>
    </source>
</evidence>
<dbReference type="GO" id="GO:0031623">
    <property type="term" value="P:receptor internalization"/>
    <property type="evidence" value="ECO:0007669"/>
    <property type="project" value="TreeGrafter"/>
</dbReference>
<dbReference type="GeneTree" id="ENSGT00940000159224"/>
<organism evidence="15 16">
    <name type="scientific">Erpetoichthys calabaricus</name>
    <name type="common">Rope fish</name>
    <name type="synonym">Calamoichthys calabaricus</name>
    <dbReference type="NCBI Taxonomy" id="27687"/>
    <lineage>
        <taxon>Eukaryota</taxon>
        <taxon>Metazoa</taxon>
        <taxon>Chordata</taxon>
        <taxon>Craniata</taxon>
        <taxon>Vertebrata</taxon>
        <taxon>Euteleostomi</taxon>
        <taxon>Actinopterygii</taxon>
        <taxon>Polypteriformes</taxon>
        <taxon>Polypteridae</taxon>
        <taxon>Erpetoichthys</taxon>
    </lineage>
</organism>
<dbReference type="GeneID" id="114656402"/>
<evidence type="ECO:0000256" key="1">
    <source>
        <dbReference type="ARBA" id="ARBA00004251"/>
    </source>
</evidence>
<comment type="subunit">
    <text evidence="13">Heterodimer of CALCRL and RAMP1; the interaction induces allosteric modulation of CALCRL function and CGRP1/CALCA and CGRP2/CALCB ligand specificity. Heterodimer of CALCR and RAMP1; interaction forms the AMYR1 receptor complex for amylin/IAPP and CGRP1/CALCA ligands.</text>
</comment>
<keyword evidence="5 14" id="KW-0812">Transmembrane</keyword>
<name>A0A8C4XCR8_ERPCA</name>
<evidence type="ECO:0000256" key="12">
    <source>
        <dbReference type="ARBA" id="ARBA00049570"/>
    </source>
</evidence>
<reference evidence="15" key="3">
    <citation type="submission" date="2025-09" db="UniProtKB">
        <authorList>
            <consortium name="Ensembl"/>
        </authorList>
    </citation>
    <scope>IDENTIFICATION</scope>
</reference>